<proteinExistence type="predicted"/>
<reference evidence="1" key="2">
    <citation type="submission" date="2020-09" db="EMBL/GenBank/DDBJ databases">
        <authorList>
            <person name="Sun Q."/>
            <person name="Kim S."/>
        </authorList>
    </citation>
    <scope>NUCLEOTIDE SEQUENCE</scope>
    <source>
        <strain evidence="1">KCTC 22164</strain>
    </source>
</reference>
<dbReference type="Proteomes" id="UP000631300">
    <property type="component" value="Unassembled WGS sequence"/>
</dbReference>
<comment type="caution">
    <text evidence="1">The sequence shown here is derived from an EMBL/GenBank/DDBJ whole genome shotgun (WGS) entry which is preliminary data.</text>
</comment>
<reference evidence="1" key="1">
    <citation type="journal article" date="2014" name="Int. J. Syst. Evol. Microbiol.">
        <title>Complete genome sequence of Corynebacterium casei LMG S-19264T (=DSM 44701T), isolated from a smear-ripened cheese.</title>
        <authorList>
            <consortium name="US DOE Joint Genome Institute (JGI-PGF)"/>
            <person name="Walter F."/>
            <person name="Albersmeier A."/>
            <person name="Kalinowski J."/>
            <person name="Ruckert C."/>
        </authorList>
    </citation>
    <scope>NUCLEOTIDE SEQUENCE</scope>
    <source>
        <strain evidence="1">KCTC 22164</strain>
    </source>
</reference>
<name>A0A918JN74_9ALTE</name>
<evidence type="ECO:0000313" key="1">
    <source>
        <dbReference type="EMBL" id="GGW91148.1"/>
    </source>
</evidence>
<organism evidence="1 2">
    <name type="scientific">Alteromonas halophila</name>
    <dbReference type="NCBI Taxonomy" id="516698"/>
    <lineage>
        <taxon>Bacteria</taxon>
        <taxon>Pseudomonadati</taxon>
        <taxon>Pseudomonadota</taxon>
        <taxon>Gammaproteobacteria</taxon>
        <taxon>Alteromonadales</taxon>
        <taxon>Alteromonadaceae</taxon>
        <taxon>Alteromonas/Salinimonas group</taxon>
        <taxon>Alteromonas</taxon>
    </lineage>
</organism>
<keyword evidence="2" id="KW-1185">Reference proteome</keyword>
<gene>
    <name evidence="1" type="ORF">GCM10007391_26830</name>
</gene>
<dbReference type="EMBL" id="BMXP01000007">
    <property type="protein sequence ID" value="GGW91148.1"/>
    <property type="molecule type" value="Genomic_DNA"/>
</dbReference>
<sequence length="187" mass="20911">MPDKPRNNKKTLLLVFLAFLIPVVLAKFALEQDWFNRGATNKGELLQPTLDFSGPLNDLPPKWRLVYLVPETCDSACENAIYSIQQVWLALGRETDRAQALVLATAASDAATISDLKNTDKVSVQMVSENSVNKLFKAEQRNGIFVVDTQNNAMLRYPARADKKEAVMDSRDMLSDVKKLLKLSRIG</sequence>
<protein>
    <submittedName>
        <fullName evidence="1">Uncharacterized protein</fullName>
    </submittedName>
</protein>
<evidence type="ECO:0000313" key="2">
    <source>
        <dbReference type="Proteomes" id="UP000631300"/>
    </source>
</evidence>
<dbReference type="AlphaFoldDB" id="A0A918JN74"/>
<accession>A0A918JN74</accession>
<dbReference type="RefSeq" id="WP_189407268.1">
    <property type="nucleotide sequence ID" value="NZ_BMXP01000007.1"/>
</dbReference>